<dbReference type="Proteomes" id="UP000192602">
    <property type="component" value="Unassembled WGS sequence"/>
</dbReference>
<evidence type="ECO:0000256" key="4">
    <source>
        <dbReference type="ARBA" id="ARBA00022676"/>
    </source>
</evidence>
<dbReference type="Pfam" id="PF02366">
    <property type="entry name" value="PMT"/>
    <property type="match status" value="1"/>
</dbReference>
<comment type="function">
    <text evidence="10">Protein O-mannosyltransferase that catalyzes the transfer of a single mannose residue from a polyprenol phospho-mannosyl lipidic donor to the hydroxyl group of selected serine and threonine residues in acceptor proteins.</text>
</comment>
<proteinExistence type="inferred from homology"/>
<evidence type="ECO:0000256" key="7">
    <source>
        <dbReference type="ARBA" id="ARBA00022989"/>
    </source>
</evidence>
<evidence type="ECO:0000256" key="6">
    <source>
        <dbReference type="ARBA" id="ARBA00022692"/>
    </source>
</evidence>
<dbReference type="EC" id="2.4.1.-" evidence="10"/>
<dbReference type="InterPro" id="IPR032421">
    <property type="entry name" value="PMT_4TMC"/>
</dbReference>
<comment type="pathway">
    <text evidence="2 10">Protein modification; protein glycosylation.</text>
</comment>
<evidence type="ECO:0000256" key="1">
    <source>
        <dbReference type="ARBA" id="ARBA00004127"/>
    </source>
</evidence>
<feature type="domain" description="Protein O-mannosyl-transferase C-terminal four TM" evidence="12">
    <location>
        <begin position="303"/>
        <end position="471"/>
    </location>
</feature>
<dbReference type="GO" id="GO:0005886">
    <property type="term" value="C:plasma membrane"/>
    <property type="evidence" value="ECO:0007669"/>
    <property type="project" value="UniProtKB-SubCell"/>
</dbReference>
<dbReference type="InterPro" id="IPR003342">
    <property type="entry name" value="ArnT-like_N"/>
</dbReference>
<evidence type="ECO:0000256" key="2">
    <source>
        <dbReference type="ARBA" id="ARBA00004922"/>
    </source>
</evidence>
<comment type="similarity">
    <text evidence="3 10">Belongs to the glycosyltransferase 39 family.</text>
</comment>
<keyword evidence="10" id="KW-1003">Cell membrane</keyword>
<evidence type="ECO:0000259" key="11">
    <source>
        <dbReference type="Pfam" id="PF02366"/>
    </source>
</evidence>
<sequence length="477" mass="56290">MEALKKNSIFIAFLLLLGFFTYFYNYQNPPKQFWDENYHIASAQKYIDHVMFMEPHPPLGKMLIALGEVLLHPNKNIDKSSFDKTDYIKHFPKGMSYAGYRFFPVLFAWFNVALFFLILYELTKNSWISFFGSFLYLYDNAIIVHSRAAMLESIQLFFVFAAIYWFVKKYNESKGIKDYLILGIISGFALAVKANSAILFLLWVLWVFKDLRLGERIKLLTKSISYFGGAAVIFLSVFYLHFALGQKVIDNRYYAASKEYKEIIKKGETANPKYFWIMLRDNLKYMSNYQKGVPRLNLCKPGENGSLFIGWPLGIKAISYRWEKHGSKVRYIYLQGNPVTWMIGFIAVILSGVLVLAVFLFGLPIRNRKIFEYIVGFFFIYISYMIAVGQIPRVMYLYHYFIPLTISYILAVLLLWYLYEEEIRAKSKIVWSSIIMIAAAIVFTWWFFSPFTYYKPLNTQEFNKRVWFDYWKLHAIR</sequence>
<feature type="transmembrane region" description="Helical" evidence="10">
    <location>
        <begin position="342"/>
        <end position="363"/>
    </location>
</feature>
<dbReference type="OrthoDB" id="5168580at2"/>
<dbReference type="GO" id="GO:0004169">
    <property type="term" value="F:dolichyl-phosphate-mannose-protein mannosyltransferase activity"/>
    <property type="evidence" value="ECO:0007669"/>
    <property type="project" value="UniProtKB-UniRule"/>
</dbReference>
<feature type="transmembrane region" description="Helical" evidence="10">
    <location>
        <begin position="149"/>
        <end position="167"/>
    </location>
</feature>
<feature type="transmembrane region" description="Helical" evidence="10">
    <location>
        <begin position="226"/>
        <end position="244"/>
    </location>
</feature>
<accession>A0A1W1WWR5</accession>
<keyword evidence="7 10" id="KW-1133">Transmembrane helix</keyword>
<dbReference type="AlphaFoldDB" id="A0A1W1WWR5"/>
<feature type="transmembrane region" description="Helical" evidence="10">
    <location>
        <begin position="179"/>
        <end position="206"/>
    </location>
</feature>
<dbReference type="STRING" id="1069081.SAMN05660197_2015"/>
<feature type="domain" description="ArnT-like N-terminal" evidence="11">
    <location>
        <begin position="13"/>
        <end position="242"/>
    </location>
</feature>
<feature type="transmembrane region" description="Helical" evidence="10">
    <location>
        <begin position="370"/>
        <end position="391"/>
    </location>
</feature>
<evidence type="ECO:0000259" key="12">
    <source>
        <dbReference type="Pfam" id="PF16192"/>
    </source>
</evidence>
<protein>
    <recommendedName>
        <fullName evidence="9 10">Polyprenol-phosphate-mannose--protein mannosyltransferase</fullName>
        <ecNumber evidence="10">2.4.1.-</ecNumber>
    </recommendedName>
</protein>
<feature type="transmembrane region" description="Helical" evidence="10">
    <location>
        <begin position="102"/>
        <end position="120"/>
    </location>
</feature>
<keyword evidence="4 10" id="KW-0328">Glycosyltransferase</keyword>
<keyword evidence="5 10" id="KW-0808">Transferase</keyword>
<dbReference type="InterPro" id="IPR027005">
    <property type="entry name" value="PMT-like"/>
</dbReference>
<dbReference type="RefSeq" id="WP_084276629.1">
    <property type="nucleotide sequence ID" value="NZ_AP026672.1"/>
</dbReference>
<keyword evidence="8 10" id="KW-0472">Membrane</keyword>
<dbReference type="PANTHER" id="PTHR10050">
    <property type="entry name" value="DOLICHYL-PHOSPHATE-MANNOSE--PROTEIN MANNOSYLTRANSFERASE"/>
    <property type="match status" value="1"/>
</dbReference>
<evidence type="ECO:0000313" key="13">
    <source>
        <dbReference type="EMBL" id="SMC10173.1"/>
    </source>
</evidence>
<feature type="transmembrane region" description="Helical" evidence="10">
    <location>
        <begin position="7"/>
        <end position="24"/>
    </location>
</feature>
<evidence type="ECO:0000256" key="9">
    <source>
        <dbReference type="ARBA" id="ARBA00093617"/>
    </source>
</evidence>
<dbReference type="Pfam" id="PF16192">
    <property type="entry name" value="PMT_4TMC"/>
    <property type="match status" value="1"/>
</dbReference>
<dbReference type="GO" id="GO:0012505">
    <property type="term" value="C:endomembrane system"/>
    <property type="evidence" value="ECO:0007669"/>
    <property type="project" value="UniProtKB-SubCell"/>
</dbReference>
<comment type="subcellular location">
    <subcellularLocation>
        <location evidence="10">Cell membrane</location>
    </subcellularLocation>
    <subcellularLocation>
        <location evidence="1">Endomembrane system</location>
        <topology evidence="1">Multi-pass membrane protein</topology>
    </subcellularLocation>
</comment>
<evidence type="ECO:0000256" key="8">
    <source>
        <dbReference type="ARBA" id="ARBA00023136"/>
    </source>
</evidence>
<dbReference type="PANTHER" id="PTHR10050:SF53">
    <property type="entry name" value="CHROMOSOME UNDETERMINED SCAFFOLD_67, WHOLE GENOME SHOTGUN SEQUENCE"/>
    <property type="match status" value="1"/>
</dbReference>
<evidence type="ECO:0000256" key="5">
    <source>
        <dbReference type="ARBA" id="ARBA00022679"/>
    </source>
</evidence>
<evidence type="ECO:0000313" key="14">
    <source>
        <dbReference type="Proteomes" id="UP000192602"/>
    </source>
</evidence>
<organism evidence="13 14">
    <name type="scientific">Nitratiruptor tergarcus DSM 16512</name>
    <dbReference type="NCBI Taxonomy" id="1069081"/>
    <lineage>
        <taxon>Bacteria</taxon>
        <taxon>Pseudomonadati</taxon>
        <taxon>Campylobacterota</taxon>
        <taxon>Epsilonproteobacteria</taxon>
        <taxon>Nautiliales</taxon>
        <taxon>Nitratiruptoraceae</taxon>
        <taxon>Nitratiruptor</taxon>
    </lineage>
</organism>
<keyword evidence="14" id="KW-1185">Reference proteome</keyword>
<feature type="transmembrane region" description="Helical" evidence="10">
    <location>
        <begin position="397"/>
        <end position="417"/>
    </location>
</feature>
<dbReference type="UniPathway" id="UPA00378"/>
<dbReference type="EMBL" id="FWWZ01000002">
    <property type="protein sequence ID" value="SMC10173.1"/>
    <property type="molecule type" value="Genomic_DNA"/>
</dbReference>
<gene>
    <name evidence="13" type="ORF">SAMN05660197_2015</name>
</gene>
<reference evidence="14" key="1">
    <citation type="submission" date="2017-04" db="EMBL/GenBank/DDBJ databases">
        <authorList>
            <person name="Varghese N."/>
            <person name="Submissions S."/>
        </authorList>
    </citation>
    <scope>NUCLEOTIDE SEQUENCE [LARGE SCALE GENOMIC DNA]</scope>
    <source>
        <strain evidence="14">DSM 16512</strain>
    </source>
</reference>
<keyword evidence="6 10" id="KW-0812">Transmembrane</keyword>
<evidence type="ECO:0000256" key="3">
    <source>
        <dbReference type="ARBA" id="ARBA00007222"/>
    </source>
</evidence>
<evidence type="ECO:0000256" key="10">
    <source>
        <dbReference type="RuleBase" id="RU367007"/>
    </source>
</evidence>
<name>A0A1W1WWR5_9BACT</name>
<feature type="transmembrane region" description="Helical" evidence="10">
    <location>
        <begin position="429"/>
        <end position="448"/>
    </location>
</feature>